<dbReference type="Proteomes" id="UP000887540">
    <property type="component" value="Unplaced"/>
</dbReference>
<feature type="coiled-coil region" evidence="1">
    <location>
        <begin position="60"/>
        <end position="101"/>
    </location>
</feature>
<keyword evidence="3" id="KW-1185">Reference proteome</keyword>
<accession>A0A914CX17</accession>
<keyword evidence="1" id="KW-0175">Coiled coil</keyword>
<feature type="compositionally biased region" description="Polar residues" evidence="2">
    <location>
        <begin position="1"/>
        <end position="17"/>
    </location>
</feature>
<sequence>MDLLNQTTQLSEEQTAASDKAYDEAAHALSNVEGLKLPNILPDELKNQSNKIKEESKTALQNSQEKVAENKGLLEEAQRVLNEAREEIRNAKAQQVEADRLLNDVKGAHSRAQDAFELATNTWNEAKDSLDILSDFKNNVDASKEQALKELEQLPQIEKDIQIAEDTTKETEDAIGDAKNNADSALNIAKNAQEEAELVKKKAEQLIEDLANTKKRYDENQGTVDKVTNSINTISNTTKDFENQAISDSDKTQEVLRKATVAETNAIGLQEKLTESEKLLNAAWDQLNSLDDVNDDQLEELNNLLEETEKGYETAALERQIKAEKDRRAEQEKSYLKKEIDVLQRELQNLQSIYAALPTKCFNVINLEQEGQK</sequence>
<proteinExistence type="predicted"/>
<feature type="region of interest" description="Disordered" evidence="2">
    <location>
        <begin position="1"/>
        <end position="21"/>
    </location>
</feature>
<evidence type="ECO:0000313" key="3">
    <source>
        <dbReference type="Proteomes" id="UP000887540"/>
    </source>
</evidence>
<evidence type="ECO:0000313" key="4">
    <source>
        <dbReference type="WBParaSite" id="ACRNAN_scaffold15780.g29240.t1"/>
    </source>
</evidence>
<name>A0A914CX17_9BILA</name>
<dbReference type="AlphaFoldDB" id="A0A914CX17"/>
<evidence type="ECO:0000256" key="2">
    <source>
        <dbReference type="SAM" id="MobiDB-lite"/>
    </source>
</evidence>
<evidence type="ECO:0000256" key="1">
    <source>
        <dbReference type="SAM" id="Coils"/>
    </source>
</evidence>
<feature type="coiled-coil region" evidence="1">
    <location>
        <begin position="161"/>
        <end position="223"/>
    </location>
</feature>
<organism evidence="3 4">
    <name type="scientific">Acrobeloides nanus</name>
    <dbReference type="NCBI Taxonomy" id="290746"/>
    <lineage>
        <taxon>Eukaryota</taxon>
        <taxon>Metazoa</taxon>
        <taxon>Ecdysozoa</taxon>
        <taxon>Nematoda</taxon>
        <taxon>Chromadorea</taxon>
        <taxon>Rhabditida</taxon>
        <taxon>Tylenchina</taxon>
        <taxon>Cephalobomorpha</taxon>
        <taxon>Cephaloboidea</taxon>
        <taxon>Cephalobidae</taxon>
        <taxon>Acrobeloides</taxon>
    </lineage>
</organism>
<reference evidence="4" key="1">
    <citation type="submission" date="2022-11" db="UniProtKB">
        <authorList>
            <consortium name="WormBaseParasite"/>
        </authorList>
    </citation>
    <scope>IDENTIFICATION</scope>
</reference>
<protein>
    <submittedName>
        <fullName evidence="4">Uncharacterized protein</fullName>
    </submittedName>
</protein>
<feature type="coiled-coil region" evidence="1">
    <location>
        <begin position="287"/>
        <end position="353"/>
    </location>
</feature>
<dbReference type="WBParaSite" id="ACRNAN_scaffold15780.g29240.t1">
    <property type="protein sequence ID" value="ACRNAN_scaffold15780.g29240.t1"/>
    <property type="gene ID" value="ACRNAN_scaffold15780.g29240"/>
</dbReference>